<evidence type="ECO:0000259" key="2">
    <source>
        <dbReference type="PROSITE" id="PS50022"/>
    </source>
</evidence>
<dbReference type="InterPro" id="IPR003961">
    <property type="entry name" value="FN3_dom"/>
</dbReference>
<dbReference type="CDD" id="cd00063">
    <property type="entry name" value="FN3"/>
    <property type="match status" value="2"/>
</dbReference>
<dbReference type="InterPro" id="IPR000421">
    <property type="entry name" value="FA58C"/>
</dbReference>
<accession>A0A2B4SNN0</accession>
<evidence type="ECO:0000313" key="5">
    <source>
        <dbReference type="EMBL" id="PFX30132.1"/>
    </source>
</evidence>
<feature type="domain" description="Ig-like" evidence="3">
    <location>
        <begin position="1499"/>
        <end position="1582"/>
    </location>
</feature>
<dbReference type="InterPro" id="IPR013783">
    <property type="entry name" value="Ig-like_fold"/>
</dbReference>
<dbReference type="Pfam" id="PF13927">
    <property type="entry name" value="Ig_3"/>
    <property type="match status" value="2"/>
</dbReference>
<dbReference type="InterPro" id="IPR036116">
    <property type="entry name" value="FN3_sf"/>
</dbReference>
<dbReference type="PANTHER" id="PTHR24543">
    <property type="entry name" value="MULTICOPPER OXIDASE-RELATED"/>
    <property type="match status" value="1"/>
</dbReference>
<name>A0A2B4SNN0_STYPI</name>
<proteinExistence type="predicted"/>
<evidence type="ECO:0000256" key="1">
    <source>
        <dbReference type="ARBA" id="ARBA00022737"/>
    </source>
</evidence>
<dbReference type="SMART" id="SM00231">
    <property type="entry name" value="FA58C"/>
    <property type="match status" value="6"/>
</dbReference>
<dbReference type="SMART" id="SM00409">
    <property type="entry name" value="IG"/>
    <property type="match status" value="2"/>
</dbReference>
<dbReference type="Gene3D" id="2.60.40.10">
    <property type="entry name" value="Immunoglobulins"/>
    <property type="match status" value="4"/>
</dbReference>
<dbReference type="InterPro" id="IPR036179">
    <property type="entry name" value="Ig-like_dom_sf"/>
</dbReference>
<dbReference type="Proteomes" id="UP000225706">
    <property type="component" value="Unassembled WGS sequence"/>
</dbReference>
<dbReference type="Pfam" id="PF00041">
    <property type="entry name" value="fn3"/>
    <property type="match status" value="2"/>
</dbReference>
<dbReference type="CDD" id="cd00096">
    <property type="entry name" value="Ig"/>
    <property type="match status" value="1"/>
</dbReference>
<dbReference type="EMBL" id="LSMT01000055">
    <property type="protein sequence ID" value="PFX30132.1"/>
    <property type="molecule type" value="Genomic_DNA"/>
</dbReference>
<dbReference type="InterPro" id="IPR008979">
    <property type="entry name" value="Galactose-bd-like_sf"/>
</dbReference>
<dbReference type="FunFam" id="2.60.40.10:FF:000028">
    <property type="entry name" value="Neuronal cell adhesion molecule"/>
    <property type="match status" value="2"/>
</dbReference>
<dbReference type="InterPro" id="IPR003599">
    <property type="entry name" value="Ig_sub"/>
</dbReference>
<comment type="caution">
    <text evidence="5">The sequence shown here is derived from an EMBL/GenBank/DDBJ whole genome shotgun (WGS) entry which is preliminary data.</text>
</comment>
<dbReference type="SMART" id="SM00408">
    <property type="entry name" value="IGc2"/>
    <property type="match status" value="2"/>
</dbReference>
<dbReference type="InterPro" id="IPR003598">
    <property type="entry name" value="Ig_sub2"/>
</dbReference>
<dbReference type="PROSITE" id="PS50853">
    <property type="entry name" value="FN3"/>
    <property type="match status" value="2"/>
</dbReference>
<organism evidence="5 6">
    <name type="scientific">Stylophora pistillata</name>
    <name type="common">Smooth cauliflower coral</name>
    <dbReference type="NCBI Taxonomy" id="50429"/>
    <lineage>
        <taxon>Eukaryota</taxon>
        <taxon>Metazoa</taxon>
        <taxon>Cnidaria</taxon>
        <taxon>Anthozoa</taxon>
        <taxon>Hexacorallia</taxon>
        <taxon>Scleractinia</taxon>
        <taxon>Astrocoeniina</taxon>
        <taxon>Pocilloporidae</taxon>
        <taxon>Stylophora</taxon>
    </lineage>
</organism>
<dbReference type="SUPFAM" id="SSF48726">
    <property type="entry name" value="Immunoglobulin"/>
    <property type="match status" value="2"/>
</dbReference>
<feature type="domain" description="F5/8 type C" evidence="2">
    <location>
        <begin position="174"/>
        <end position="323"/>
    </location>
</feature>
<reference evidence="6" key="1">
    <citation type="journal article" date="2017" name="bioRxiv">
        <title>Comparative analysis of the genomes of Stylophora pistillata and Acropora digitifera provides evidence for extensive differences between species of corals.</title>
        <authorList>
            <person name="Voolstra C.R."/>
            <person name="Li Y."/>
            <person name="Liew Y.J."/>
            <person name="Baumgarten S."/>
            <person name="Zoccola D."/>
            <person name="Flot J.-F."/>
            <person name="Tambutte S."/>
            <person name="Allemand D."/>
            <person name="Aranda M."/>
        </authorList>
    </citation>
    <scope>NUCLEOTIDE SEQUENCE [LARGE SCALE GENOMIC DNA]</scope>
</reference>
<feature type="domain" description="Ig-like" evidence="3">
    <location>
        <begin position="1410"/>
        <end position="1493"/>
    </location>
</feature>
<feature type="domain" description="F5/8 type C" evidence="2">
    <location>
        <begin position="902"/>
        <end position="1048"/>
    </location>
</feature>
<feature type="domain" description="Fibronectin type-III" evidence="4">
    <location>
        <begin position="1212"/>
        <end position="1307"/>
    </location>
</feature>
<dbReference type="OrthoDB" id="5949984at2759"/>
<dbReference type="Gene3D" id="2.60.120.260">
    <property type="entry name" value="Galactose-binding domain-like"/>
    <property type="match status" value="6"/>
</dbReference>
<evidence type="ECO:0000313" key="6">
    <source>
        <dbReference type="Proteomes" id="UP000225706"/>
    </source>
</evidence>
<dbReference type="PROSITE" id="PS50022">
    <property type="entry name" value="FA58C_3"/>
    <property type="match status" value="6"/>
</dbReference>
<keyword evidence="6" id="KW-1185">Reference proteome</keyword>
<dbReference type="InterPro" id="IPR007110">
    <property type="entry name" value="Ig-like_dom"/>
</dbReference>
<feature type="domain" description="F5/8 type C" evidence="2">
    <location>
        <begin position="1054"/>
        <end position="1203"/>
    </location>
</feature>
<keyword evidence="1" id="KW-0677">Repeat</keyword>
<dbReference type="SMART" id="SM00060">
    <property type="entry name" value="FN3"/>
    <property type="match status" value="2"/>
</dbReference>
<dbReference type="PROSITE" id="PS50835">
    <property type="entry name" value="IG_LIKE"/>
    <property type="match status" value="2"/>
</dbReference>
<feature type="domain" description="Fibronectin type-III" evidence="4">
    <location>
        <begin position="1312"/>
        <end position="1407"/>
    </location>
</feature>
<dbReference type="CDD" id="cd00057">
    <property type="entry name" value="FA58C"/>
    <property type="match status" value="6"/>
</dbReference>
<dbReference type="FunFam" id="2.60.120.260:FF:000016">
    <property type="entry name" value="Contactin-associated protein-like 4 isoform 1"/>
    <property type="match status" value="3"/>
</dbReference>
<dbReference type="PANTHER" id="PTHR24543:SF291">
    <property type="entry name" value="SMOKE ALARM, ISOFORM D"/>
    <property type="match status" value="1"/>
</dbReference>
<feature type="domain" description="F5/8 type C" evidence="2">
    <location>
        <begin position="499"/>
        <end position="648"/>
    </location>
</feature>
<feature type="domain" description="F5/8 type C" evidence="2">
    <location>
        <begin position="22"/>
        <end position="168"/>
    </location>
</feature>
<dbReference type="PROSITE" id="PS01285">
    <property type="entry name" value="FA58C_1"/>
    <property type="match status" value="5"/>
</dbReference>
<evidence type="ECO:0000259" key="3">
    <source>
        <dbReference type="PROSITE" id="PS50835"/>
    </source>
</evidence>
<dbReference type="Pfam" id="PF00754">
    <property type="entry name" value="F5_F8_type_C"/>
    <property type="match status" value="6"/>
</dbReference>
<dbReference type="SUPFAM" id="SSF49265">
    <property type="entry name" value="Fibronectin type III"/>
    <property type="match status" value="1"/>
</dbReference>
<gene>
    <name evidence="5" type="primary">Nrp1</name>
    <name evidence="5" type="ORF">AWC38_SpisGene5096</name>
</gene>
<protein>
    <submittedName>
        <fullName evidence="5">Neuropilin-1</fullName>
    </submittedName>
</protein>
<feature type="domain" description="F5/8 type C" evidence="2">
    <location>
        <begin position="347"/>
        <end position="493"/>
    </location>
</feature>
<dbReference type="SUPFAM" id="SSF49785">
    <property type="entry name" value="Galactose-binding domain-like"/>
    <property type="match status" value="6"/>
</dbReference>
<sequence>MNGFWVYHIINTQRSTPNKRVCIDLGLGVGSGTIQDGHITSSSVQNASTPAKNGRLNYTSGSSWCAGTNDTNPYLQIDLQTLHIICAVSTQGNSRADQWVKNYTLQLSTNGTTWTDYKEGGKAKVLIGNDDRNSEVKHAIYGVLTRYLRFLPKVYQGGVCMRTEMFGVEKTSACDMRAIGLVDGGKIPDSSFTATSIFNSRYQAQYGRLNKTKAWAPKDENNTFDYLQVDLLYEHIICAVATQGNPKHDVTEWTTHYKIRFSLNDASFDTYKENSNDKVFPGNTDKDSIVINSLDEFASARFIRFVPTQYHGWKSLRVEVYGVLINKVPSHPPVSPLEVSTKEGGVCTDLNLGVGSGTIQDGHITSSSVQNASTPAKNGRLNYSSGSSWCAGTNDTNPYLQIDLQTLHIICAVSTQGNSQADQWVNNYTLQVSTNGTTWTDYREGGKAKVLMGNDDRNSAVKHAIYGVLTRYLRFLPKVYQGGVCMRIEVFGVEKMSACDMTTIGLADGGKIPDSSFTATSIFNSRYQAQYGRLNKNKAWAPKDKNNTNDYLQIDLLYEYIICAVATQGNPKYDVTEWTTHYKIRFSLNDATFETYKKNNNDKVFPGNTDKDSIVINSLDEFASARFIRFVPTQYHLWKSLRVEVYGVLLNKVPSHPHVFPQERVAVSTKEGGAVLLSDPLVFGPLFKISELYPHTLWNMFEISTKREQVDLMAFRIGLLRSMQSLAYPVSTILNASFKEQKLPRSWKCADVTPLPKNKPIKDIKKDLRPISLTQSISKVAEDFIVTQHWKPAVLSKLDPAQFGAIPKSSTTFAFLEMLHEWFKGTDGTGSTARLHMFDYKKAFDLIDPGILVNKLCQLDIVPSVINWIIDFLSDRYQTVKMSDGCVSEWGSLPSGVPQGGCVEYYLGMENRTILDNEISASSEQNGGTPAKNGRLNYTLGSSWCARTSDTNPYLQIDLKTLHIICAVSTQGNSQADQWVKNYTLQLSTNGKTWEDYKEGGKIKILVGNDDRNSEVKHVVYGVLTRYLRFLPKTHQGGVCMRTEVFGVEKTSTCYMNPIGLADGGKIPDSSFTTTSIYNSRYQAQYGRLNKNKAWGPKDKNNINDYLQIHLLYEYIICAVATQGNPQSEVPEWTTHYKIRLSPTDTTFDTYKENNEDKVFPGNKDEHRTVKNSLNYFASAKYIRFVPTQFHVWKILRVEVYGILLTKVPSQPPAAFKLTASSSTSITAHWQLPPVFARHGRIQGFKLFYREISAGSFAFLNIASGSTLGRLVTGLHKYKKYEFQVLAYTSVGDGPKSSVEVERTMEDVPSLPPSDFILTATNSSSISASWQLPPENSTNGIIRGFKLFYKEKGSSGPTCMFLISNPATRIQEVTGLTEYAEYEFQILAFTSVGDGPTITVVFNTKEAGKPIIKDLPKRTITAVGELVVLTCEVSGDPEASVTWTKDGLTRIPRAQLENNAKILIVKDVVPGDSGVYECKAVNMFGESRTATIVIVAVPPRIIEEFSPSLVMCEKQTPCLLSCQATSYIPFNFSWTKDGEVPTGDNMKLSNNSIIVTPRNRRDYGDYLCHATNSFGSTEYKITLLAPKDNQHDDEITGGPVCDLITKSRLNRNSKFLAFNEVRPRDETRQQNV</sequence>
<evidence type="ECO:0000259" key="4">
    <source>
        <dbReference type="PROSITE" id="PS50853"/>
    </source>
</evidence>